<evidence type="ECO:0008006" key="4">
    <source>
        <dbReference type="Google" id="ProtNLM"/>
    </source>
</evidence>
<keyword evidence="1" id="KW-1133">Transmembrane helix</keyword>
<feature type="transmembrane region" description="Helical" evidence="1">
    <location>
        <begin position="126"/>
        <end position="144"/>
    </location>
</feature>
<name>A0ABS2CXP1_9FLAO</name>
<gene>
    <name evidence="2" type="ORF">H9X54_008495</name>
</gene>
<reference evidence="2 3" key="1">
    <citation type="submission" date="2021-02" db="EMBL/GenBank/DDBJ databases">
        <authorList>
            <person name="Jung H.S."/>
            <person name="Chun B.H."/>
            <person name="Jeon C.O."/>
        </authorList>
    </citation>
    <scope>NUCLEOTIDE SEQUENCE [LARGE SCALE GENOMIC DNA]</scope>
    <source>
        <strain evidence="2 3">LMG 25203</strain>
    </source>
</reference>
<evidence type="ECO:0000313" key="2">
    <source>
        <dbReference type="EMBL" id="MBM6499334.1"/>
    </source>
</evidence>
<keyword evidence="1" id="KW-0472">Membrane</keyword>
<organism evidence="2 3">
    <name type="scientific">Flavobacterium macrobrachii</name>
    <dbReference type="NCBI Taxonomy" id="591204"/>
    <lineage>
        <taxon>Bacteria</taxon>
        <taxon>Pseudomonadati</taxon>
        <taxon>Bacteroidota</taxon>
        <taxon>Flavobacteriia</taxon>
        <taxon>Flavobacteriales</taxon>
        <taxon>Flavobacteriaceae</taxon>
        <taxon>Flavobacterium</taxon>
    </lineage>
</organism>
<dbReference type="EMBL" id="JACSOD020000476">
    <property type="protein sequence ID" value="MBM6499334.1"/>
    <property type="molecule type" value="Genomic_DNA"/>
</dbReference>
<dbReference type="Proteomes" id="UP000759529">
    <property type="component" value="Unassembled WGS sequence"/>
</dbReference>
<keyword evidence="1" id="KW-0812">Transmembrane</keyword>
<comment type="caution">
    <text evidence="2">The sequence shown here is derived from an EMBL/GenBank/DDBJ whole genome shotgun (WGS) entry which is preliminary data.</text>
</comment>
<dbReference type="RefSeq" id="WP_187657679.1">
    <property type="nucleotide sequence ID" value="NZ_JACSOD020000476.1"/>
</dbReference>
<evidence type="ECO:0000313" key="3">
    <source>
        <dbReference type="Proteomes" id="UP000759529"/>
    </source>
</evidence>
<protein>
    <recommendedName>
        <fullName evidence="4">GTP-binding protein</fullName>
    </recommendedName>
</protein>
<evidence type="ECO:0000256" key="1">
    <source>
        <dbReference type="SAM" id="Phobius"/>
    </source>
</evidence>
<proteinExistence type="predicted"/>
<sequence length="168" mass="20268">MDTQHEIRLRLRFFKDISENIEIVRQKFIDYSKTKSPDYLIKIRDNHVQFTIKGEKQKYWSPHLTLELEEKEGDEKNATHIRGLFGPSQTMWTFFMFLHFVVAGVFIIFGMMAFSNFSLNEAYLKNIIVMILMIFIWFLLYVIARQMREKGHEQMDELEKLYLEIIEN</sequence>
<accession>A0ABS2CXP1</accession>
<keyword evidence="3" id="KW-1185">Reference proteome</keyword>
<feature type="transmembrane region" description="Helical" evidence="1">
    <location>
        <begin position="92"/>
        <end position="114"/>
    </location>
</feature>